<dbReference type="AlphaFoldDB" id="A0AA96WPW4"/>
<sequence length="170" mass="17292">MGWLGAVAFSSVAIGIGSIVSTSSPAAAQAAYGSYIGIGGSFGVTDGPNGEGGSGGGVIAVRYKFLEVPISIRAQALIGETTAFVPTVSYDVPLNWHTDAYIGMGAAFQDSNESASPVGNQTSFVLQPGIDHTFPYSNVVLFGNAIIAFDAYKNSNDTAASIQGGVGVRF</sequence>
<proteinExistence type="predicted"/>
<accession>A0AA96WPW4</accession>
<organism evidence="1">
    <name type="scientific">Leptolyngbya sp. NK1-12</name>
    <dbReference type="NCBI Taxonomy" id="2547451"/>
    <lineage>
        <taxon>Bacteria</taxon>
        <taxon>Bacillati</taxon>
        <taxon>Cyanobacteriota</taxon>
        <taxon>Cyanophyceae</taxon>
        <taxon>Leptolyngbyales</taxon>
        <taxon>Leptolyngbyaceae</taxon>
        <taxon>Leptolyngbya group</taxon>
        <taxon>Leptolyngbya</taxon>
    </lineage>
</organism>
<protein>
    <recommendedName>
        <fullName evidence="2">Porin family protein</fullName>
    </recommendedName>
</protein>
<dbReference type="EMBL" id="CP053586">
    <property type="protein sequence ID" value="WNZ26486.1"/>
    <property type="molecule type" value="Genomic_DNA"/>
</dbReference>
<gene>
    <name evidence="1" type="ORF">HJG54_07600</name>
</gene>
<reference evidence="1" key="1">
    <citation type="submission" date="2020-05" db="EMBL/GenBank/DDBJ databases">
        <authorList>
            <person name="Zhu T."/>
            <person name="Keshari N."/>
            <person name="Lu X."/>
        </authorList>
    </citation>
    <scope>NUCLEOTIDE SEQUENCE</scope>
    <source>
        <strain evidence="1">NK1-12</strain>
    </source>
</reference>
<name>A0AA96WPW4_9CYAN</name>
<evidence type="ECO:0008006" key="2">
    <source>
        <dbReference type="Google" id="ProtNLM"/>
    </source>
</evidence>
<evidence type="ECO:0000313" key="1">
    <source>
        <dbReference type="EMBL" id="WNZ26486.1"/>
    </source>
</evidence>